<evidence type="ECO:0000313" key="2">
    <source>
        <dbReference type="EMBL" id="MBF8194213.1"/>
    </source>
</evidence>
<dbReference type="GO" id="GO:0019290">
    <property type="term" value="P:siderophore biosynthetic process"/>
    <property type="evidence" value="ECO:0007669"/>
    <property type="project" value="TreeGrafter"/>
</dbReference>
<dbReference type="PANTHER" id="PTHR38444">
    <property type="entry name" value="ENTEROBACTIN BIOSYNTHESIS PROTEIN YBDZ"/>
    <property type="match status" value="1"/>
</dbReference>
<dbReference type="InterPro" id="IPR038020">
    <property type="entry name" value="MbtH-like_sf"/>
</dbReference>
<proteinExistence type="predicted"/>
<organism evidence="2 3">
    <name type="scientific">Nonomuraea cypriaca</name>
    <dbReference type="NCBI Taxonomy" id="1187855"/>
    <lineage>
        <taxon>Bacteria</taxon>
        <taxon>Bacillati</taxon>
        <taxon>Actinomycetota</taxon>
        <taxon>Actinomycetes</taxon>
        <taxon>Streptosporangiales</taxon>
        <taxon>Streptosporangiaceae</taxon>
        <taxon>Nonomuraea</taxon>
    </lineage>
</organism>
<dbReference type="InterPro" id="IPR037407">
    <property type="entry name" value="MLP_fam"/>
</dbReference>
<evidence type="ECO:0000313" key="3">
    <source>
        <dbReference type="Proteomes" id="UP000605361"/>
    </source>
</evidence>
<keyword evidence="3" id="KW-1185">Reference proteome</keyword>
<dbReference type="PANTHER" id="PTHR38444:SF1">
    <property type="entry name" value="ENTEROBACTIN BIOSYNTHESIS PROTEIN YBDZ"/>
    <property type="match status" value="1"/>
</dbReference>
<feature type="domain" description="MbtH-like" evidence="1">
    <location>
        <begin position="3"/>
        <end position="53"/>
    </location>
</feature>
<dbReference type="EMBL" id="JADOGI010000372">
    <property type="protein sequence ID" value="MBF8194213.1"/>
    <property type="molecule type" value="Genomic_DNA"/>
</dbReference>
<protein>
    <submittedName>
        <fullName evidence="2">MbtH family NRPS accessory protein</fullName>
    </submittedName>
</protein>
<evidence type="ECO:0000259" key="1">
    <source>
        <dbReference type="SMART" id="SM00923"/>
    </source>
</evidence>
<sequence>MTNPFEDSETDYLVVVNDEAQHALWPAWIPLPEGWRDVHGPAARELCLQYVETHWTDMRPAGLARAMDET</sequence>
<accession>A0A931F7B7</accession>
<dbReference type="Proteomes" id="UP000605361">
    <property type="component" value="Unassembled WGS sequence"/>
</dbReference>
<dbReference type="GO" id="GO:0005829">
    <property type="term" value="C:cytosol"/>
    <property type="evidence" value="ECO:0007669"/>
    <property type="project" value="TreeGrafter"/>
</dbReference>
<dbReference type="SUPFAM" id="SSF160582">
    <property type="entry name" value="MbtH-like"/>
    <property type="match status" value="1"/>
</dbReference>
<dbReference type="RefSeq" id="WP_195903046.1">
    <property type="nucleotide sequence ID" value="NZ_JADOGI010000372.1"/>
</dbReference>
<dbReference type="SMART" id="SM00923">
    <property type="entry name" value="MbtH"/>
    <property type="match status" value="1"/>
</dbReference>
<name>A0A931F7B7_9ACTN</name>
<dbReference type="Pfam" id="PF03621">
    <property type="entry name" value="MbtH"/>
    <property type="match status" value="1"/>
</dbReference>
<dbReference type="AlphaFoldDB" id="A0A931F7B7"/>
<gene>
    <name evidence="2" type="ORF">ITP53_52830</name>
</gene>
<dbReference type="InterPro" id="IPR005153">
    <property type="entry name" value="MbtH-like_dom"/>
</dbReference>
<dbReference type="Gene3D" id="3.90.820.10">
    <property type="entry name" value="Structural Genomics, Unknown Function 30-nov-00 1gh9 Mol_id"/>
    <property type="match status" value="1"/>
</dbReference>
<comment type="caution">
    <text evidence="2">The sequence shown here is derived from an EMBL/GenBank/DDBJ whole genome shotgun (WGS) entry which is preliminary data.</text>
</comment>
<reference evidence="2" key="1">
    <citation type="submission" date="2020-11" db="EMBL/GenBank/DDBJ databases">
        <title>Whole-genome analyses of Nonomuraea sp. K274.</title>
        <authorList>
            <person name="Veyisoglu A."/>
        </authorList>
    </citation>
    <scope>NUCLEOTIDE SEQUENCE</scope>
    <source>
        <strain evidence="2">K274</strain>
    </source>
</reference>